<reference evidence="1 2" key="1">
    <citation type="submission" date="2019-11" db="EMBL/GenBank/DDBJ databases">
        <title>Bacillus idriensis genome.</title>
        <authorList>
            <person name="Konopka E.N."/>
            <person name="Newman J.D."/>
        </authorList>
    </citation>
    <scope>NUCLEOTIDE SEQUENCE [LARGE SCALE GENOMIC DNA]</scope>
    <source>
        <strain evidence="1 2">DSM 19097</strain>
    </source>
</reference>
<dbReference type="AlphaFoldDB" id="A0A6I2MGX3"/>
<name>A0A6I2MGX3_9BACI</name>
<gene>
    <name evidence="1" type="ORF">GJU41_24240</name>
</gene>
<accession>A0A6I2MGX3</accession>
<proteinExistence type="predicted"/>
<dbReference type="EMBL" id="WKKF01000024">
    <property type="protein sequence ID" value="MRX57049.1"/>
    <property type="molecule type" value="Genomic_DNA"/>
</dbReference>
<protein>
    <submittedName>
        <fullName evidence="1">Uncharacterized protein</fullName>
    </submittedName>
</protein>
<comment type="caution">
    <text evidence="1">The sequence shown here is derived from an EMBL/GenBank/DDBJ whole genome shotgun (WGS) entry which is preliminary data.</text>
</comment>
<dbReference type="RefSeq" id="WP_070876619.1">
    <property type="nucleotide sequence ID" value="NZ_CAJFZX010000001.1"/>
</dbReference>
<sequence>MTEIQFFLEGIGNRNVATDYSSPNYISNEISIEKASKDFAKKNKLKYIDHEILNSGYRVYYMKPSLLKSKRKPYIYYAKREA</sequence>
<evidence type="ECO:0000313" key="2">
    <source>
        <dbReference type="Proteomes" id="UP000441585"/>
    </source>
</evidence>
<organism evidence="1 2">
    <name type="scientific">Metabacillus idriensis</name>
    <dbReference type="NCBI Taxonomy" id="324768"/>
    <lineage>
        <taxon>Bacteria</taxon>
        <taxon>Bacillati</taxon>
        <taxon>Bacillota</taxon>
        <taxon>Bacilli</taxon>
        <taxon>Bacillales</taxon>
        <taxon>Bacillaceae</taxon>
        <taxon>Metabacillus</taxon>
    </lineage>
</organism>
<dbReference type="Proteomes" id="UP000441585">
    <property type="component" value="Unassembled WGS sequence"/>
</dbReference>
<evidence type="ECO:0000313" key="1">
    <source>
        <dbReference type="EMBL" id="MRX57049.1"/>
    </source>
</evidence>
<keyword evidence="2" id="KW-1185">Reference proteome</keyword>